<comment type="caution">
    <text evidence="2">The sequence shown here is derived from an EMBL/GenBank/DDBJ whole genome shotgun (WGS) entry which is preliminary data.</text>
</comment>
<organism evidence="2 3">
    <name type="scientific">Pleuronectes platessa</name>
    <name type="common">European plaice</name>
    <dbReference type="NCBI Taxonomy" id="8262"/>
    <lineage>
        <taxon>Eukaryota</taxon>
        <taxon>Metazoa</taxon>
        <taxon>Chordata</taxon>
        <taxon>Craniata</taxon>
        <taxon>Vertebrata</taxon>
        <taxon>Euteleostomi</taxon>
        <taxon>Actinopterygii</taxon>
        <taxon>Neopterygii</taxon>
        <taxon>Teleostei</taxon>
        <taxon>Neoteleostei</taxon>
        <taxon>Acanthomorphata</taxon>
        <taxon>Carangaria</taxon>
        <taxon>Pleuronectiformes</taxon>
        <taxon>Pleuronectoidei</taxon>
        <taxon>Pleuronectidae</taxon>
        <taxon>Pleuronectes</taxon>
    </lineage>
</organism>
<proteinExistence type="predicted"/>
<keyword evidence="3" id="KW-1185">Reference proteome</keyword>
<evidence type="ECO:0000313" key="3">
    <source>
        <dbReference type="Proteomes" id="UP001153269"/>
    </source>
</evidence>
<name>A0A9N7VAC8_PLEPL</name>
<dbReference type="EMBL" id="CADEAL010003757">
    <property type="protein sequence ID" value="CAB1445701.1"/>
    <property type="molecule type" value="Genomic_DNA"/>
</dbReference>
<sequence length="99" mass="11280">MELRRQHHNCSCLDVKLALFDERKFIIEIELEMKKEEAKNPVENSCMVVAWNKKNDIIDSLVIAASRSPEGAVHSSQLVTDTLEKPSCGAEKPEQVEYH</sequence>
<dbReference type="Proteomes" id="UP001153269">
    <property type="component" value="Unassembled WGS sequence"/>
</dbReference>
<feature type="region of interest" description="Disordered" evidence="1">
    <location>
        <begin position="67"/>
        <end position="99"/>
    </location>
</feature>
<dbReference type="AlphaFoldDB" id="A0A9N7VAC8"/>
<evidence type="ECO:0000313" key="2">
    <source>
        <dbReference type="EMBL" id="CAB1445701.1"/>
    </source>
</evidence>
<gene>
    <name evidence="2" type="ORF">PLEPLA_LOCUS33432</name>
</gene>
<evidence type="ECO:0000256" key="1">
    <source>
        <dbReference type="SAM" id="MobiDB-lite"/>
    </source>
</evidence>
<reference evidence="2" key="1">
    <citation type="submission" date="2020-03" db="EMBL/GenBank/DDBJ databases">
        <authorList>
            <person name="Weist P."/>
        </authorList>
    </citation>
    <scope>NUCLEOTIDE SEQUENCE</scope>
</reference>
<protein>
    <submittedName>
        <fullName evidence="2">Uncharacterized protein</fullName>
    </submittedName>
</protein>
<accession>A0A9N7VAC8</accession>